<gene>
    <name evidence="1" type="ORF">ACOLOM_LOCUS8182</name>
</gene>
<name>A0ACA9NG30_9GLOM</name>
<sequence length="97" mass="11417">MNITIYRSYLKPSLFRLHFDRDMAHREELATHVRKTLFFVTRFGAPAASLAFAKRPLSVWGIMVWKSDPSMTVALEQSLEFLAMVDFMTEMWQSERK</sequence>
<proteinExistence type="predicted"/>
<reference evidence="1" key="1">
    <citation type="submission" date="2021-06" db="EMBL/GenBank/DDBJ databases">
        <authorList>
            <person name="Kallberg Y."/>
            <person name="Tangrot J."/>
            <person name="Rosling A."/>
        </authorList>
    </citation>
    <scope>NUCLEOTIDE SEQUENCE</scope>
    <source>
        <strain evidence="1">CL356</strain>
    </source>
</reference>
<evidence type="ECO:0000313" key="1">
    <source>
        <dbReference type="EMBL" id="CAG8648846.1"/>
    </source>
</evidence>
<protein>
    <submittedName>
        <fullName evidence="1">3166_t:CDS:1</fullName>
    </submittedName>
</protein>
<accession>A0ACA9NG30</accession>
<organism evidence="1 2">
    <name type="scientific">Acaulospora colombiana</name>
    <dbReference type="NCBI Taxonomy" id="27376"/>
    <lineage>
        <taxon>Eukaryota</taxon>
        <taxon>Fungi</taxon>
        <taxon>Fungi incertae sedis</taxon>
        <taxon>Mucoromycota</taxon>
        <taxon>Glomeromycotina</taxon>
        <taxon>Glomeromycetes</taxon>
        <taxon>Diversisporales</taxon>
        <taxon>Acaulosporaceae</taxon>
        <taxon>Acaulospora</taxon>
    </lineage>
</organism>
<comment type="caution">
    <text evidence="1">The sequence shown here is derived from an EMBL/GenBank/DDBJ whole genome shotgun (WGS) entry which is preliminary data.</text>
</comment>
<keyword evidence="2" id="KW-1185">Reference proteome</keyword>
<dbReference type="EMBL" id="CAJVPT010020539">
    <property type="protein sequence ID" value="CAG8648846.1"/>
    <property type="molecule type" value="Genomic_DNA"/>
</dbReference>
<evidence type="ECO:0000313" key="2">
    <source>
        <dbReference type="Proteomes" id="UP000789525"/>
    </source>
</evidence>
<dbReference type="Proteomes" id="UP000789525">
    <property type="component" value="Unassembled WGS sequence"/>
</dbReference>